<gene>
    <name evidence="1" type="ORF">M011DRAFT_56123</name>
</gene>
<keyword evidence="2" id="KW-1185">Reference proteome</keyword>
<dbReference type="EMBL" id="MU006573">
    <property type="protein sequence ID" value="KAF2747333.1"/>
    <property type="molecule type" value="Genomic_DNA"/>
</dbReference>
<dbReference type="AlphaFoldDB" id="A0A6A6VB43"/>
<protein>
    <submittedName>
        <fullName evidence="1">Uncharacterized protein</fullName>
    </submittedName>
</protein>
<organism evidence="1 2">
    <name type="scientific">Sporormia fimetaria CBS 119925</name>
    <dbReference type="NCBI Taxonomy" id="1340428"/>
    <lineage>
        <taxon>Eukaryota</taxon>
        <taxon>Fungi</taxon>
        <taxon>Dikarya</taxon>
        <taxon>Ascomycota</taxon>
        <taxon>Pezizomycotina</taxon>
        <taxon>Dothideomycetes</taxon>
        <taxon>Pleosporomycetidae</taxon>
        <taxon>Pleosporales</taxon>
        <taxon>Sporormiaceae</taxon>
        <taxon>Sporormia</taxon>
    </lineage>
</organism>
<name>A0A6A6VB43_9PLEO</name>
<dbReference type="Proteomes" id="UP000799440">
    <property type="component" value="Unassembled WGS sequence"/>
</dbReference>
<proteinExistence type="predicted"/>
<accession>A0A6A6VB43</accession>
<evidence type="ECO:0000313" key="1">
    <source>
        <dbReference type="EMBL" id="KAF2747333.1"/>
    </source>
</evidence>
<evidence type="ECO:0000313" key="2">
    <source>
        <dbReference type="Proteomes" id="UP000799440"/>
    </source>
</evidence>
<sequence length="109" mass="12496">MRPVVSRWRAKSSPSRDFRRVQTATGREPGDVMRYCVSGLGLDLARLCVLSIVIPAALKSTRHASLMGSRVEYAQARRLVTPPVCRNESHHSRCISRWQVWRSSYLARW</sequence>
<reference evidence="1" key="1">
    <citation type="journal article" date="2020" name="Stud. Mycol.">
        <title>101 Dothideomycetes genomes: a test case for predicting lifestyles and emergence of pathogens.</title>
        <authorList>
            <person name="Haridas S."/>
            <person name="Albert R."/>
            <person name="Binder M."/>
            <person name="Bloem J."/>
            <person name="Labutti K."/>
            <person name="Salamov A."/>
            <person name="Andreopoulos B."/>
            <person name="Baker S."/>
            <person name="Barry K."/>
            <person name="Bills G."/>
            <person name="Bluhm B."/>
            <person name="Cannon C."/>
            <person name="Castanera R."/>
            <person name="Culley D."/>
            <person name="Daum C."/>
            <person name="Ezra D."/>
            <person name="Gonzalez J."/>
            <person name="Henrissat B."/>
            <person name="Kuo A."/>
            <person name="Liang C."/>
            <person name="Lipzen A."/>
            <person name="Lutzoni F."/>
            <person name="Magnuson J."/>
            <person name="Mondo S."/>
            <person name="Nolan M."/>
            <person name="Ohm R."/>
            <person name="Pangilinan J."/>
            <person name="Park H.-J."/>
            <person name="Ramirez L."/>
            <person name="Alfaro M."/>
            <person name="Sun H."/>
            <person name="Tritt A."/>
            <person name="Yoshinaga Y."/>
            <person name="Zwiers L.-H."/>
            <person name="Turgeon B."/>
            <person name="Goodwin S."/>
            <person name="Spatafora J."/>
            <person name="Crous P."/>
            <person name="Grigoriev I."/>
        </authorList>
    </citation>
    <scope>NUCLEOTIDE SEQUENCE</scope>
    <source>
        <strain evidence="1">CBS 119925</strain>
    </source>
</reference>